<comment type="caution">
    <text evidence="1">The sequence shown here is derived from an EMBL/GenBank/DDBJ whole genome shotgun (WGS) entry which is preliminary data.</text>
</comment>
<keyword evidence="2" id="KW-1185">Reference proteome</keyword>
<reference evidence="1 2" key="1">
    <citation type="submission" date="2016-08" db="EMBL/GenBank/DDBJ databases">
        <title>Hymenobacter coccineus sp. nov., Hymenobacter lapidarius sp. nov. and Hymenobacter glacialis sp. nov., isolated from Antarctic soil.</title>
        <authorList>
            <person name="Sedlacek I."/>
            <person name="Kralova S."/>
            <person name="Kyrova K."/>
            <person name="Maslanova I."/>
            <person name="Stankova E."/>
            <person name="Vrbovska V."/>
            <person name="Nemec M."/>
            <person name="Bartak M."/>
            <person name="Svec P."/>
            <person name="Busse H.-J."/>
            <person name="Pantucek R."/>
        </authorList>
    </citation>
    <scope>NUCLEOTIDE SEQUENCE [LARGE SCALE GENOMIC DNA]</scope>
    <source>
        <strain evidence="1 2">CCM 8649</strain>
    </source>
</reference>
<organism evidence="1 2">
    <name type="scientific">Hymenobacter coccineus</name>
    <dbReference type="NCBI Taxonomy" id="1908235"/>
    <lineage>
        <taxon>Bacteria</taxon>
        <taxon>Pseudomonadati</taxon>
        <taxon>Bacteroidota</taxon>
        <taxon>Cytophagia</taxon>
        <taxon>Cytophagales</taxon>
        <taxon>Hymenobacteraceae</taxon>
        <taxon>Hymenobacter</taxon>
    </lineage>
</organism>
<dbReference type="AlphaFoldDB" id="A0A1G1SRT4"/>
<evidence type="ECO:0000313" key="1">
    <source>
        <dbReference type="EMBL" id="OGX81346.1"/>
    </source>
</evidence>
<gene>
    <name evidence="1" type="ORF">BEN49_15580</name>
</gene>
<dbReference type="Pfam" id="PF09952">
    <property type="entry name" value="AbiEi_2"/>
    <property type="match status" value="1"/>
</dbReference>
<protein>
    <submittedName>
        <fullName evidence="1">Uncharacterized protein</fullName>
    </submittedName>
</protein>
<dbReference type="InterPro" id="IPR019238">
    <property type="entry name" value="AbiEi_2"/>
</dbReference>
<evidence type="ECO:0000313" key="2">
    <source>
        <dbReference type="Proteomes" id="UP000177506"/>
    </source>
</evidence>
<dbReference type="EMBL" id="MDZA01000450">
    <property type="protein sequence ID" value="OGX81346.1"/>
    <property type="molecule type" value="Genomic_DNA"/>
</dbReference>
<sequence length="67" mass="7676">MRQLRLVPDPTGSVEVRAPFDQRLNFHHPTSQCVPPLLVYADLLLSGDARNREVAQKLYARYLHHPA</sequence>
<accession>A0A1G1SRT4</accession>
<proteinExistence type="predicted"/>
<name>A0A1G1SRT4_9BACT</name>
<dbReference type="Proteomes" id="UP000177506">
    <property type="component" value="Unassembled WGS sequence"/>
</dbReference>